<dbReference type="Proteomes" id="UP000521872">
    <property type="component" value="Unassembled WGS sequence"/>
</dbReference>
<dbReference type="GO" id="GO:0005739">
    <property type="term" value="C:mitochondrion"/>
    <property type="evidence" value="ECO:0007669"/>
    <property type="project" value="UniProtKB-ARBA"/>
</dbReference>
<evidence type="ECO:0000256" key="2">
    <source>
        <dbReference type="ARBA" id="ARBA00001966"/>
    </source>
</evidence>
<dbReference type="InterPro" id="IPR037225">
    <property type="entry name" value="Nuo51_FMN-bd_sf"/>
</dbReference>
<dbReference type="GO" id="GO:0046872">
    <property type="term" value="F:metal ion binding"/>
    <property type="evidence" value="ECO:0007669"/>
    <property type="project" value="UniProtKB-KW"/>
</dbReference>
<dbReference type="SUPFAM" id="SSF142019">
    <property type="entry name" value="Nqo1 FMN-binding domain-like"/>
    <property type="match status" value="1"/>
</dbReference>
<dbReference type="Gene3D" id="3.10.20.600">
    <property type="match status" value="1"/>
</dbReference>
<evidence type="ECO:0000256" key="10">
    <source>
        <dbReference type="ARBA" id="ARBA00023014"/>
    </source>
</evidence>
<dbReference type="PROSITE" id="PS00645">
    <property type="entry name" value="COMPLEX1_51K_2"/>
    <property type="match status" value="1"/>
</dbReference>
<dbReference type="Gene3D" id="3.40.50.11540">
    <property type="entry name" value="NADH-ubiquinone oxidoreductase 51kDa subunit"/>
    <property type="match status" value="1"/>
</dbReference>
<dbReference type="Gene3D" id="1.20.1440.230">
    <property type="entry name" value="NADH-ubiquinone oxidoreductase 51kDa subunit, iron-sulphur binding domain"/>
    <property type="match status" value="1"/>
</dbReference>
<keyword evidence="8" id="KW-1278">Translocase</keyword>
<sequence length="1644" mass="181758">MSSSHTGDVLSEPVGILGAGMGGLISAHVLLQDGFKDVTVITRDASVGGTWARDRVYDGLHINNVHGEYRFSSLEMPLPPDFDKTGGHITGLQMCEYMETFYSKFLKDKVKFAFEEEIVSVKRNVAGRWRVKVTGVQTHEEAKYEFSRIIVATGGCSNPKIPHEMSLQEAKKVGYNGMVLHSSEFRSRMGDILATVKPKRTDDDEESGTVLVVGGGKSAMDICAKLAREGRRMVNVFETPDAFIAAPVTLPNFIRKSRLISALSPHVFLRTRLERFLHTTTIGSCIVRAFFHALQEASYFSYSIPRNSPLRGKNSVFWGIRTNDEGRVNDTSFYSLVNAGQIELVAPARATGYAHDGKSIRISNGREIKVDVVILATGWQSSWKKIFDENTATELGLGRHPASIDLNAASRQWDYKSLSDPPATHHRSEGNDYVTHLYRGIVPGKNIDKRDFAIMGATFSSNITYSSEVAAHWISSYFQGDRMRLPRTPEDAIHEAEVRSAWMRRRYPNMLAWANESYSGTLDFWTIHNVYRFSALEMPHPKDSSESGGHITGEGLCEYMEKFYETFLQGKVGFKFEEEIIRVRRDDSGPGGIWEVMTRRSVGSREEVKGRFSRVVLATGVGVSSLNLSSMVLIQRRFVKGCSTPSIPQILSSQSAEKKGYKGLILHSLEFAERVDDILHRVPPTPQNDGSIGGGSRSNTGGGGNIVVIGGGRSGKDICAKLANEGRRVTHVFANAEAFVASRFTLPDFIRKSRLLSILNPHVSLNTKLEQFLHTTTLGGLLVRAIFKVLQEYSFASYSIPTTSPLRTCSTSILWDVRTSDDGRVREGSYYDLVQRGLVQVQAPRRGVGYYSSSVFSEGGNSEGCEGGVVLDDGRKVKADVVVLATGYKSSWEVIFNDETLRELGVHEHPIPVINYPGSTWDYTSLSHPPEGVQVDAAAQVVSNSIYRGIVPAKNIARRDFAIVGAMFVSNLSYTTEVAAHWVSSYFQFDRMRLPAEVEEAEREAEVRAQWKKRRYPGTKVNESYGAVVDLWTWPQVADELLEDMYLPSMRSGGNWLTWPFKTVQPEELCTLTPEQRWSYAKQRKKKGEGCTRNMKEPALSFLSHDDERRRRRTAMLKTASSSSPAMLRASTRAGASVTRPFRAKLRSPASVSGTRSLATTVDPPVRRYGGLRDQDRIFTNVYLRHDHGIKGAMSRGDWHRTKDILLKGDSWIIQSIKDSGLRGRGGAGFPSGLKWSFMNKPGWEKDPRPRYLVINADEGEPGTCKDREILRGDPHKLVEGCLVAGRAMNATAAYIYIRGEFYQEASHVQQAINEAYAAGFLGENACGSGYKFDVYVHRGAGAYICGEETALIESIEGKQGKPRLKPPFPADVGLFGCPTTVANVETVAVAPTICRRGASWFASFGRERNQGTKLFCISGHVNNPCVIEEEMSIPLKDLIEKHCGGVVGGWDNLLGIVPGGSSVPVLPIDKCSEVLMDFDSLKDAQSGLGTGAVIVMNKSTDIVKAIARFSSFYKHESCGQCTPCREGTTWMNNMMARMVEGRAHQREIDMLLELTKQVEGRTICALGDAAAWPIQGLMRHFRPEVERRIAEYRAANGAVGFGGHLASQMDETLAVPDNLGLRLPEVGAPHQVEGAASQPGTRA</sequence>
<comment type="subunit">
    <text evidence="12">Complex I is composed of about 40 different subunits. This is a component of the flavoprotein-sulfur (FP) fragment of the enzyme.</text>
</comment>
<dbReference type="InterPro" id="IPR050837">
    <property type="entry name" value="ComplexI_51kDa_subunit"/>
</dbReference>
<evidence type="ECO:0000256" key="4">
    <source>
        <dbReference type="ARBA" id="ARBA00022485"/>
    </source>
</evidence>
<feature type="domain" description="NADH-ubiquinone oxidoreductase 51kDa subunit iron-sulphur binding" evidence="14">
    <location>
        <begin position="1504"/>
        <end position="1549"/>
    </location>
</feature>
<keyword evidence="5" id="KW-0285">Flavoprotein</keyword>
<dbReference type="GO" id="GO:0051539">
    <property type="term" value="F:4 iron, 4 sulfur cluster binding"/>
    <property type="evidence" value="ECO:0007669"/>
    <property type="project" value="UniProtKB-KW"/>
</dbReference>
<dbReference type="PANTHER" id="PTHR11780">
    <property type="entry name" value="NADH-UBIQUINONE OXIDOREDUCTASE FLAVOPROTEIN 1 NDUFV1"/>
    <property type="match status" value="1"/>
</dbReference>
<comment type="cofactor">
    <cofactor evidence="1">
        <name>FMN</name>
        <dbReference type="ChEBI" id="CHEBI:58210"/>
    </cofactor>
</comment>
<dbReference type="InterPro" id="IPR011538">
    <property type="entry name" value="Nuo51_FMN-bd"/>
</dbReference>
<dbReference type="SMART" id="SM00928">
    <property type="entry name" value="NADH_4Fe-4S"/>
    <property type="match status" value="1"/>
</dbReference>
<evidence type="ECO:0000256" key="6">
    <source>
        <dbReference type="ARBA" id="ARBA00022643"/>
    </source>
</evidence>
<dbReference type="FunFam" id="3.10.20.600:FF:000001">
    <property type="entry name" value="NADH dehydrogenase [ubiquinone] flavoprotein 1, mitochondrial"/>
    <property type="match status" value="1"/>
</dbReference>
<evidence type="ECO:0000259" key="14">
    <source>
        <dbReference type="SMART" id="SM00928"/>
    </source>
</evidence>
<dbReference type="PROSITE" id="PS00644">
    <property type="entry name" value="COMPLEX1_51K_1"/>
    <property type="match status" value="1"/>
</dbReference>
<dbReference type="PANTHER" id="PTHR11780:SF10">
    <property type="entry name" value="NADH DEHYDROGENASE [UBIQUINONE] FLAVOPROTEIN 1, MITOCHONDRIAL"/>
    <property type="match status" value="1"/>
</dbReference>
<reference evidence="15 16" key="1">
    <citation type="submission" date="2019-12" db="EMBL/GenBank/DDBJ databases">
        <authorList>
            <person name="Floudas D."/>
            <person name="Bentzer J."/>
            <person name="Ahren D."/>
            <person name="Johansson T."/>
            <person name="Persson P."/>
            <person name="Tunlid A."/>
        </authorList>
    </citation>
    <scope>NUCLEOTIDE SEQUENCE [LARGE SCALE GENOMIC DNA]</scope>
    <source>
        <strain evidence="15 16">CBS 102.39</strain>
    </source>
</reference>
<dbReference type="NCBIfam" id="NF010120">
    <property type="entry name" value="PRK13596.1"/>
    <property type="match status" value="1"/>
</dbReference>
<comment type="caution">
    <text evidence="15">The sequence shown here is derived from an EMBL/GenBank/DDBJ whole genome shotgun (WGS) entry which is preliminary data.</text>
</comment>
<dbReference type="FunFam" id="3.40.50.11540:FF:000001">
    <property type="entry name" value="NADH dehydrogenase [ubiquinone] flavoprotein 1, mitochondrial"/>
    <property type="match status" value="1"/>
</dbReference>
<comment type="similarity">
    <text evidence="3">Belongs to the complex I 51 kDa subunit family.</text>
</comment>
<dbReference type="InterPro" id="IPR054765">
    <property type="entry name" value="SLBB_dom"/>
</dbReference>
<dbReference type="InterPro" id="IPR019575">
    <property type="entry name" value="Nuop51_4Fe4S-bd"/>
</dbReference>
<organism evidence="15 16">
    <name type="scientific">Agrocybe pediades</name>
    <dbReference type="NCBI Taxonomy" id="84607"/>
    <lineage>
        <taxon>Eukaryota</taxon>
        <taxon>Fungi</taxon>
        <taxon>Dikarya</taxon>
        <taxon>Basidiomycota</taxon>
        <taxon>Agaricomycotina</taxon>
        <taxon>Agaricomycetes</taxon>
        <taxon>Agaricomycetidae</taxon>
        <taxon>Agaricales</taxon>
        <taxon>Agaricineae</taxon>
        <taxon>Strophariaceae</taxon>
        <taxon>Agrocybe</taxon>
    </lineage>
</organism>
<keyword evidence="16" id="KW-1185">Reference proteome</keyword>
<dbReference type="GO" id="GO:0016491">
    <property type="term" value="F:oxidoreductase activity"/>
    <property type="evidence" value="ECO:0007669"/>
    <property type="project" value="InterPro"/>
</dbReference>
<proteinExistence type="inferred from homology"/>
<keyword evidence="4" id="KW-0004">4Fe-4S</keyword>
<evidence type="ECO:0000256" key="7">
    <source>
        <dbReference type="ARBA" id="ARBA00022723"/>
    </source>
</evidence>
<keyword evidence="9" id="KW-0408">Iron</keyword>
<evidence type="ECO:0000256" key="8">
    <source>
        <dbReference type="ARBA" id="ARBA00022967"/>
    </source>
</evidence>
<dbReference type="SUPFAM" id="SSF140490">
    <property type="entry name" value="Nqo1C-terminal domain-like"/>
    <property type="match status" value="1"/>
</dbReference>
<evidence type="ECO:0000256" key="12">
    <source>
        <dbReference type="ARBA" id="ARBA00063883"/>
    </source>
</evidence>
<keyword evidence="10" id="KW-0411">Iron-sulfur</keyword>
<evidence type="ECO:0000256" key="1">
    <source>
        <dbReference type="ARBA" id="ARBA00001917"/>
    </source>
</evidence>
<dbReference type="Gene3D" id="3.50.50.60">
    <property type="entry name" value="FAD/NAD(P)-binding domain"/>
    <property type="match status" value="2"/>
</dbReference>
<dbReference type="Pfam" id="PF01512">
    <property type="entry name" value="Complex1_51K"/>
    <property type="match status" value="1"/>
</dbReference>
<name>A0A8H4R475_9AGAR</name>
<evidence type="ECO:0000256" key="3">
    <source>
        <dbReference type="ARBA" id="ARBA00007523"/>
    </source>
</evidence>
<keyword evidence="7" id="KW-0479">Metal-binding</keyword>
<evidence type="ECO:0000313" key="16">
    <source>
        <dbReference type="Proteomes" id="UP000521872"/>
    </source>
</evidence>
<dbReference type="GO" id="GO:0008137">
    <property type="term" value="F:NADH dehydrogenase (ubiquinone) activity"/>
    <property type="evidence" value="ECO:0007669"/>
    <property type="project" value="InterPro"/>
</dbReference>
<accession>A0A8H4R475</accession>
<dbReference type="Pfam" id="PF07992">
    <property type="entry name" value="Pyr_redox_2"/>
    <property type="match status" value="1"/>
</dbReference>
<keyword evidence="11" id="KW-0520">NAD</keyword>
<dbReference type="SUPFAM" id="SSF142984">
    <property type="entry name" value="Nqo1 middle domain-like"/>
    <property type="match status" value="1"/>
</dbReference>
<dbReference type="GO" id="GO:0051287">
    <property type="term" value="F:NAD binding"/>
    <property type="evidence" value="ECO:0007669"/>
    <property type="project" value="InterPro"/>
</dbReference>
<evidence type="ECO:0000256" key="5">
    <source>
        <dbReference type="ARBA" id="ARBA00022630"/>
    </source>
</evidence>
<dbReference type="InterPro" id="IPR037207">
    <property type="entry name" value="Nuop51_4Fe4S-bd_sf"/>
</dbReference>
<comment type="cofactor">
    <cofactor evidence="2">
        <name>[4Fe-4S] cluster</name>
        <dbReference type="ChEBI" id="CHEBI:49883"/>
    </cofactor>
</comment>
<dbReference type="SUPFAM" id="SSF51905">
    <property type="entry name" value="FAD/NAD(P)-binding domain"/>
    <property type="match status" value="4"/>
</dbReference>
<dbReference type="EMBL" id="JAACJL010000004">
    <property type="protein sequence ID" value="KAF4621850.1"/>
    <property type="molecule type" value="Genomic_DNA"/>
</dbReference>
<dbReference type="InterPro" id="IPR011537">
    <property type="entry name" value="NADH-UbQ_OxRdtase_suF"/>
</dbReference>
<evidence type="ECO:0000313" key="15">
    <source>
        <dbReference type="EMBL" id="KAF4621850.1"/>
    </source>
</evidence>
<dbReference type="GO" id="GO:0010181">
    <property type="term" value="F:FMN binding"/>
    <property type="evidence" value="ECO:0007669"/>
    <property type="project" value="InterPro"/>
</dbReference>
<evidence type="ECO:0000256" key="13">
    <source>
        <dbReference type="ARBA" id="ARBA00072764"/>
    </source>
</evidence>
<dbReference type="Pfam" id="PF22461">
    <property type="entry name" value="SLBB_2"/>
    <property type="match status" value="1"/>
</dbReference>
<dbReference type="InterPro" id="IPR023753">
    <property type="entry name" value="FAD/NAD-binding_dom"/>
</dbReference>
<dbReference type="InterPro" id="IPR036188">
    <property type="entry name" value="FAD/NAD-bd_sf"/>
</dbReference>
<dbReference type="InterPro" id="IPR001949">
    <property type="entry name" value="NADH-UbQ_OxRdtase_51kDa_CS"/>
</dbReference>
<dbReference type="Pfam" id="PF10589">
    <property type="entry name" value="NADH_4Fe-4S"/>
    <property type="match status" value="1"/>
</dbReference>
<dbReference type="NCBIfam" id="TIGR01959">
    <property type="entry name" value="nuoF_fam"/>
    <property type="match status" value="1"/>
</dbReference>
<dbReference type="FunFam" id="1.20.1440.230:FF:000001">
    <property type="entry name" value="Mitochondrial NADH dehydrogenase flavoprotein 1"/>
    <property type="match status" value="1"/>
</dbReference>
<protein>
    <recommendedName>
        <fullName evidence="13">NADH-ubiquinone oxidoreductase 51 kDa subunit, mitochondrial</fullName>
    </recommendedName>
</protein>
<gene>
    <name evidence="15" type="ORF">D9613_012079</name>
</gene>
<evidence type="ECO:0000256" key="11">
    <source>
        <dbReference type="ARBA" id="ARBA00023027"/>
    </source>
</evidence>
<keyword evidence="6" id="KW-0288">FMN</keyword>
<evidence type="ECO:0000256" key="9">
    <source>
        <dbReference type="ARBA" id="ARBA00023004"/>
    </source>
</evidence>